<keyword evidence="2" id="KW-0472">Membrane</keyword>
<keyword evidence="2" id="KW-1133">Transmembrane helix</keyword>
<feature type="compositionally biased region" description="Low complexity" evidence="1">
    <location>
        <begin position="29"/>
        <end position="53"/>
    </location>
</feature>
<evidence type="ECO:0000256" key="1">
    <source>
        <dbReference type="SAM" id="MobiDB-lite"/>
    </source>
</evidence>
<protein>
    <submittedName>
        <fullName evidence="3">Uncharacterized protein</fullName>
    </submittedName>
</protein>
<sequence>MRDNLSGPDCCAAHQGVFLENRRPTGTKPNANASTSASASRAAGTSAPSSTPAKHIDTRTVVTGVIGGFAGSALVVLGIRLVMIKRNMRAELAARDSAALKQPGMINYLNLGWGPCEAPTYAGEYTREELYGEDVGRPQLDGDQRLEKG</sequence>
<keyword evidence="2" id="KW-0812">Transmembrane</keyword>
<reference evidence="3" key="1">
    <citation type="submission" date="2016-05" db="EMBL/GenBank/DDBJ databases">
        <title>Lichen genome sequencing reveals its rich biosynthetic potential.</title>
        <authorList>
            <person name="Bertrand R.L."/>
            <person name="Abdel-Hameed M."/>
            <person name="Sorensen J.L."/>
        </authorList>
    </citation>
    <scope>NUCLEOTIDE SEQUENCE</scope>
</reference>
<evidence type="ECO:0000313" key="4">
    <source>
        <dbReference type="EMBL" id="AUW31175.1"/>
    </source>
</evidence>
<organism evidence="3">
    <name type="scientific">Cladonia uncialis subsp. uncialis</name>
    <dbReference type="NCBI Taxonomy" id="180999"/>
    <lineage>
        <taxon>Eukaryota</taxon>
        <taxon>Fungi</taxon>
        <taxon>Dikarya</taxon>
        <taxon>Ascomycota</taxon>
        <taxon>Pezizomycotina</taxon>
        <taxon>Lecanoromycetes</taxon>
        <taxon>OSLEUM clade</taxon>
        <taxon>Lecanoromycetidae</taxon>
        <taxon>Lecanorales</taxon>
        <taxon>Lecanorineae</taxon>
        <taxon>Cladoniaceae</taxon>
        <taxon>Cladonia</taxon>
    </lineage>
</organism>
<evidence type="ECO:0000256" key="2">
    <source>
        <dbReference type="SAM" id="Phobius"/>
    </source>
</evidence>
<proteinExistence type="predicted"/>
<dbReference type="EMBL" id="KX264258">
    <property type="protein sequence ID" value="ANM86428.1"/>
    <property type="molecule type" value="Genomic_DNA"/>
</dbReference>
<accession>A0A1Z1C4C2</accession>
<dbReference type="AlphaFoldDB" id="A0A1Z1C4C2"/>
<feature type="region of interest" description="Disordered" evidence="1">
    <location>
        <begin position="21"/>
        <end position="53"/>
    </location>
</feature>
<feature type="transmembrane region" description="Helical" evidence="2">
    <location>
        <begin position="61"/>
        <end position="82"/>
    </location>
</feature>
<name>A0A1Z1C4C2_CLAUC</name>
<evidence type="ECO:0000313" key="3">
    <source>
        <dbReference type="EMBL" id="ANM86428.1"/>
    </source>
</evidence>
<reference evidence="4" key="2">
    <citation type="submission" date="2017-12" db="EMBL/GenBank/DDBJ databases">
        <title>Genome Sequencing Reveals a Rich Biosynthetic Potential.</title>
        <authorList>
            <person name="Bertrand R.L."/>
            <person name="Abdel-Hameed M.E."/>
            <person name="Sorensen J.L."/>
        </authorList>
    </citation>
    <scope>NUCLEOTIDE SEQUENCE</scope>
</reference>
<dbReference type="EMBL" id="MG777495">
    <property type="protein sequence ID" value="AUW31175.1"/>
    <property type="molecule type" value="Genomic_DNA"/>
</dbReference>